<comment type="caution">
    <text evidence="1">The sequence shown here is derived from an EMBL/GenBank/DDBJ whole genome shotgun (WGS) entry which is preliminary data.</text>
</comment>
<sequence>MKKNYICEELAIVLETSFVDPQTVDFLIRLQRTAERKGQKEQVELIKEGLMQMLSQEIEKATQKNVKDGVIYLVGDIVLELSDNNPEACKMIIQETDFIDKYISYLNSLSKSQIKNWHGYYFTTLSDNLPSEDQNLLFEKGVIQTIVNLDFKDKECSLEYFKIESSIIEAENQRLKDGEQHPYMKQLSEDGTLTKILQAFINEKNEDKQRILMNSLGSLYKAAPLPIDTQKLIIDFLRKEKKFEIMSYLAECPSNHDTILMNDYEQKFFQKSLTEMHSIRIIYSIIKYGNEINKKKVSAAVKEEYYSSLARPEQYLQNASLQFWTIVFCFRFGHQYYDSHMDAATIESA</sequence>
<evidence type="ECO:0000313" key="2">
    <source>
        <dbReference type="Proteomes" id="UP000324800"/>
    </source>
</evidence>
<dbReference type="InterPro" id="IPR016024">
    <property type="entry name" value="ARM-type_fold"/>
</dbReference>
<dbReference type="AlphaFoldDB" id="A0A5J4X1H2"/>
<proteinExistence type="predicted"/>
<reference evidence="1 2" key="1">
    <citation type="submission" date="2019-03" db="EMBL/GenBank/DDBJ databases">
        <title>Single cell metagenomics reveals metabolic interactions within the superorganism composed of flagellate Streblomastix strix and complex community of Bacteroidetes bacteria on its surface.</title>
        <authorList>
            <person name="Treitli S.C."/>
            <person name="Kolisko M."/>
            <person name="Husnik F."/>
            <person name="Keeling P."/>
            <person name="Hampl V."/>
        </authorList>
    </citation>
    <scope>NUCLEOTIDE SEQUENCE [LARGE SCALE GENOMIC DNA]</scope>
    <source>
        <strain evidence="1">ST1C</strain>
    </source>
</reference>
<dbReference type="SUPFAM" id="SSF48371">
    <property type="entry name" value="ARM repeat"/>
    <property type="match status" value="1"/>
</dbReference>
<gene>
    <name evidence="1" type="ORF">EZS28_003295</name>
</gene>
<dbReference type="Proteomes" id="UP000324800">
    <property type="component" value="Unassembled WGS sequence"/>
</dbReference>
<name>A0A5J4X1H2_9EUKA</name>
<organism evidence="1 2">
    <name type="scientific">Streblomastix strix</name>
    <dbReference type="NCBI Taxonomy" id="222440"/>
    <lineage>
        <taxon>Eukaryota</taxon>
        <taxon>Metamonada</taxon>
        <taxon>Preaxostyla</taxon>
        <taxon>Oxymonadida</taxon>
        <taxon>Streblomastigidae</taxon>
        <taxon>Streblomastix</taxon>
    </lineage>
</organism>
<protein>
    <submittedName>
        <fullName evidence="1">Uncharacterized protein</fullName>
    </submittedName>
</protein>
<dbReference type="EMBL" id="SNRW01000431">
    <property type="protein sequence ID" value="KAA6401177.1"/>
    <property type="molecule type" value="Genomic_DNA"/>
</dbReference>
<evidence type="ECO:0000313" key="1">
    <source>
        <dbReference type="EMBL" id="KAA6401177.1"/>
    </source>
</evidence>
<accession>A0A5J4X1H2</accession>